<dbReference type="OrthoDB" id="4851849at2759"/>
<name>A0A3E2GVS2_SCYLI</name>
<keyword evidence="3" id="KW-1185">Reference proteome</keyword>
<proteinExistence type="predicted"/>
<feature type="non-terminal residue" evidence="2">
    <location>
        <position position="1"/>
    </location>
</feature>
<protein>
    <submittedName>
        <fullName evidence="2">Uncharacterized protein</fullName>
    </submittedName>
</protein>
<dbReference type="AlphaFoldDB" id="A0A3E2GVS2"/>
<feature type="compositionally biased region" description="Polar residues" evidence="1">
    <location>
        <begin position="356"/>
        <end position="368"/>
    </location>
</feature>
<feature type="region of interest" description="Disordered" evidence="1">
    <location>
        <begin position="356"/>
        <end position="416"/>
    </location>
</feature>
<accession>A0A3E2GVS2</accession>
<sequence length="525" mass="58481">MTTLNITGNTLNRFIETSVLLFMLDPARGDPTVVYSLDQEDIQEPRERLLKRKFLDSIALICSTAKEKGCISAACLEEYPSEETILRISSNAGVSDNTVNSLREIIEMLSSFDSGSDPLVLRKEILREIIKLDMSKIQHYVKNIIRNASSGGLAEPVPVVESRVTQAISDGQIVREFCEWYRHIFSIPGWMADDLASDALFNIINWAEKGRRYYPELMGVAFPTPDASIPGWVEMTLASVLTRIADNRGEQLKPQLANLWAVEDIESVFRNKCNLDLVVHAEMQLVSFYDDNPDCKPIFRFIGFLSIEAKQHLLTRLGERRQVQADSTVGHSLGGLTGTRTVGSISTALPQRYSVLQNSSAENGNRNTSISVVREEESSDSQSSRMEATQSVNLGPQSTDNEASQEVAGRRPPTQLDASRMSVMVFHCVRENNPNKQDIVRISDILDHKTNSPSWTQLITLLGADEPLGISFKEGIDYLLINNTIHVTGERQLHACVQYLCNLEVLNAQVSVRSLSELSAATEMD</sequence>
<dbReference type="Proteomes" id="UP000258309">
    <property type="component" value="Unassembled WGS sequence"/>
</dbReference>
<evidence type="ECO:0000313" key="2">
    <source>
        <dbReference type="EMBL" id="RFU25127.1"/>
    </source>
</evidence>
<feature type="compositionally biased region" description="Polar residues" evidence="1">
    <location>
        <begin position="388"/>
        <end position="404"/>
    </location>
</feature>
<gene>
    <name evidence="2" type="ORF">B7463_g11221</name>
</gene>
<evidence type="ECO:0000313" key="3">
    <source>
        <dbReference type="Proteomes" id="UP000258309"/>
    </source>
</evidence>
<comment type="caution">
    <text evidence="2">The sequence shown here is derived from an EMBL/GenBank/DDBJ whole genome shotgun (WGS) entry which is preliminary data.</text>
</comment>
<evidence type="ECO:0000256" key="1">
    <source>
        <dbReference type="SAM" id="MobiDB-lite"/>
    </source>
</evidence>
<feature type="non-terminal residue" evidence="2">
    <location>
        <position position="525"/>
    </location>
</feature>
<dbReference type="EMBL" id="NCSJ02000361">
    <property type="protein sequence ID" value="RFU25127.1"/>
    <property type="molecule type" value="Genomic_DNA"/>
</dbReference>
<reference evidence="2 3" key="1">
    <citation type="submission" date="2018-05" db="EMBL/GenBank/DDBJ databases">
        <title>Draft genome sequence of Scytalidium lignicola DSM 105466, a ubiquitous saprotrophic fungus.</title>
        <authorList>
            <person name="Buettner E."/>
            <person name="Gebauer A.M."/>
            <person name="Hofrichter M."/>
            <person name="Liers C."/>
            <person name="Kellner H."/>
        </authorList>
    </citation>
    <scope>NUCLEOTIDE SEQUENCE [LARGE SCALE GENOMIC DNA]</scope>
    <source>
        <strain evidence="2 3">DSM 105466</strain>
    </source>
</reference>
<dbReference type="OMA" id="KACFLCH"/>
<organism evidence="2 3">
    <name type="scientific">Scytalidium lignicola</name>
    <name type="common">Hyphomycete</name>
    <dbReference type="NCBI Taxonomy" id="5539"/>
    <lineage>
        <taxon>Eukaryota</taxon>
        <taxon>Fungi</taxon>
        <taxon>Dikarya</taxon>
        <taxon>Ascomycota</taxon>
        <taxon>Pezizomycotina</taxon>
        <taxon>Leotiomycetes</taxon>
        <taxon>Leotiomycetes incertae sedis</taxon>
        <taxon>Scytalidium</taxon>
    </lineage>
</organism>